<dbReference type="Pfam" id="PF13450">
    <property type="entry name" value="NAD_binding_8"/>
    <property type="match status" value="1"/>
</dbReference>
<keyword evidence="4" id="KW-0274">FAD</keyword>
<proteinExistence type="inferred from homology"/>
<dbReference type="Proteomes" id="UP000199074">
    <property type="component" value="Unassembled WGS sequence"/>
</dbReference>
<evidence type="ECO:0000313" key="7">
    <source>
        <dbReference type="EMBL" id="SFV27722.1"/>
    </source>
</evidence>
<dbReference type="OrthoDB" id="9798604at2"/>
<evidence type="ECO:0000256" key="1">
    <source>
        <dbReference type="ARBA" id="ARBA00001974"/>
    </source>
</evidence>
<dbReference type="InterPro" id="IPR036188">
    <property type="entry name" value="FAD/NAD-bd_sf"/>
</dbReference>
<keyword evidence="5" id="KW-0560">Oxidoreductase</keyword>
<reference evidence="7 8" key="1">
    <citation type="submission" date="2016-10" db="EMBL/GenBank/DDBJ databases">
        <authorList>
            <person name="de Groot N.N."/>
        </authorList>
    </citation>
    <scope>NUCLEOTIDE SEQUENCE [LARGE SCALE GENOMIC DNA]</scope>
    <source>
        <strain evidence="7 8">IPL20</strain>
    </source>
</reference>
<dbReference type="GO" id="GO:0016614">
    <property type="term" value="F:oxidoreductase activity, acting on CH-OH group of donors"/>
    <property type="evidence" value="ECO:0007669"/>
    <property type="project" value="InterPro"/>
</dbReference>
<evidence type="ECO:0000256" key="2">
    <source>
        <dbReference type="ARBA" id="ARBA00010790"/>
    </source>
</evidence>
<comment type="cofactor">
    <cofactor evidence="1">
        <name>FAD</name>
        <dbReference type="ChEBI" id="CHEBI:57692"/>
    </cofactor>
</comment>
<dbReference type="Gene3D" id="3.50.50.60">
    <property type="entry name" value="FAD/NAD(P)-binding domain"/>
    <property type="match status" value="2"/>
</dbReference>
<dbReference type="SUPFAM" id="SSF51905">
    <property type="entry name" value="FAD/NAD(P)-binding domain"/>
    <property type="match status" value="1"/>
</dbReference>
<evidence type="ECO:0000313" key="8">
    <source>
        <dbReference type="Proteomes" id="UP000199074"/>
    </source>
</evidence>
<dbReference type="InterPro" id="IPR007867">
    <property type="entry name" value="GMC_OxRtase_C"/>
</dbReference>
<evidence type="ECO:0000256" key="4">
    <source>
        <dbReference type="ARBA" id="ARBA00022827"/>
    </source>
</evidence>
<dbReference type="RefSeq" id="WP_092420073.1">
    <property type="nucleotide sequence ID" value="NZ_FPCK01000001.1"/>
</dbReference>
<organism evidence="7 8">
    <name type="scientific">Devosia crocina</name>
    <dbReference type="NCBI Taxonomy" id="429728"/>
    <lineage>
        <taxon>Bacteria</taxon>
        <taxon>Pseudomonadati</taxon>
        <taxon>Pseudomonadota</taxon>
        <taxon>Alphaproteobacteria</taxon>
        <taxon>Hyphomicrobiales</taxon>
        <taxon>Devosiaceae</taxon>
        <taxon>Devosia</taxon>
    </lineage>
</organism>
<evidence type="ECO:0000256" key="5">
    <source>
        <dbReference type="ARBA" id="ARBA00023002"/>
    </source>
</evidence>
<evidence type="ECO:0000256" key="3">
    <source>
        <dbReference type="ARBA" id="ARBA00022630"/>
    </source>
</evidence>
<dbReference type="PANTHER" id="PTHR42784">
    <property type="entry name" value="PYRANOSE 2-OXIDASE"/>
    <property type="match status" value="1"/>
</dbReference>
<dbReference type="InterPro" id="IPR051473">
    <property type="entry name" value="P2Ox-like"/>
</dbReference>
<dbReference type="STRING" id="429728.SAMN05216456_0346"/>
<feature type="domain" description="Glucose-methanol-choline oxidoreductase C-terminal" evidence="6">
    <location>
        <begin position="387"/>
        <end position="517"/>
    </location>
</feature>
<protein>
    <submittedName>
        <fullName evidence="7">Choline dehydrogenase</fullName>
    </submittedName>
</protein>
<gene>
    <name evidence="7" type="ORF">SAMN05216456_0346</name>
</gene>
<dbReference type="AlphaFoldDB" id="A0A1I7MZ92"/>
<evidence type="ECO:0000259" key="6">
    <source>
        <dbReference type="Pfam" id="PF05199"/>
    </source>
</evidence>
<accession>A0A1I7MZ92</accession>
<dbReference type="EMBL" id="FPCK01000001">
    <property type="protein sequence ID" value="SFV27722.1"/>
    <property type="molecule type" value="Genomic_DNA"/>
</dbReference>
<keyword evidence="8" id="KW-1185">Reference proteome</keyword>
<comment type="similarity">
    <text evidence="2">Belongs to the GMC oxidoreductase family.</text>
</comment>
<dbReference type="Pfam" id="PF05199">
    <property type="entry name" value="GMC_oxred_C"/>
    <property type="match status" value="1"/>
</dbReference>
<sequence length="565" mass="61969">MSIEKLSSTSSEVTCVTAEFCVIGGGMAGLIVARRLAEGGRRVVVLESGQDGVDSASQELNRIVDFQGHYSRAMDGRYRSLGGSSSRWGGRLVPIYASDTEERRHLGLAAWPLIYRELERYQQDVESIFGITQGAFSGVSLETVGLDGDFPADDPDFAGRLAKWVSFRRCNLATLWRSALKRLDTLEVWLGATVTAFDLDRQSGRLQGVVARGLAGRSLRVRAEQFILAAGTIETTRLLLWLDRQSDEHAFARTRVLGRYFQDHLKAEVATIGRRNKAESNRLFGYHFTHGTRRSLHLDFSQEAQRQTGVSSAFVYAAMDLSASKLSHIKTMARSLQRGQISLKETAALALELPLVMRSAYWRVVRQQVFMPDDVRLGLQIAVEQMPHYENRIMLAQETDALGMPKAGLDWRPREADESTFRAVAGRLRAYWARQGLDQACPLDWHVDEADGDMAFTDRAEAYAHPSGSARMGTDPAQSVVRPDLFCHDVPNLSVASAAVFPTAGSANPTLTILELALRHADGLLARSRSPKAAFGVSYAGSDILADAMAPISASATSATSSSPI</sequence>
<dbReference type="PANTHER" id="PTHR42784:SF1">
    <property type="entry name" value="PYRANOSE 2-OXIDASE"/>
    <property type="match status" value="1"/>
</dbReference>
<name>A0A1I7MZ92_9HYPH</name>
<keyword evidence="3" id="KW-0285">Flavoprotein</keyword>